<dbReference type="Proteomes" id="UP000030669">
    <property type="component" value="Unassembled WGS sequence"/>
</dbReference>
<feature type="coiled-coil region" evidence="1">
    <location>
        <begin position="222"/>
        <end position="249"/>
    </location>
</feature>
<evidence type="ECO:0000256" key="2">
    <source>
        <dbReference type="SAM" id="MobiDB-lite"/>
    </source>
</evidence>
<protein>
    <submittedName>
        <fullName evidence="4">Uncharacterized protein</fullName>
    </submittedName>
</protein>
<name>S7RS19_GLOTA</name>
<evidence type="ECO:0000256" key="3">
    <source>
        <dbReference type="SAM" id="Phobius"/>
    </source>
</evidence>
<feature type="transmembrane region" description="Helical" evidence="3">
    <location>
        <begin position="96"/>
        <end position="117"/>
    </location>
</feature>
<feature type="compositionally biased region" description="Low complexity" evidence="2">
    <location>
        <begin position="156"/>
        <end position="173"/>
    </location>
</feature>
<keyword evidence="5" id="KW-1185">Reference proteome</keyword>
<accession>S7RS19</accession>
<feature type="compositionally biased region" description="Polar residues" evidence="2">
    <location>
        <begin position="139"/>
        <end position="155"/>
    </location>
</feature>
<feature type="region of interest" description="Disordered" evidence="2">
    <location>
        <begin position="48"/>
        <end position="69"/>
    </location>
</feature>
<feature type="region of interest" description="Disordered" evidence="2">
    <location>
        <begin position="1"/>
        <end position="31"/>
    </location>
</feature>
<keyword evidence="1" id="KW-0175">Coiled coil</keyword>
<evidence type="ECO:0000313" key="5">
    <source>
        <dbReference type="Proteomes" id="UP000030669"/>
    </source>
</evidence>
<keyword evidence="3" id="KW-0812">Transmembrane</keyword>
<feature type="coiled-coil region" evidence="1">
    <location>
        <begin position="277"/>
        <end position="304"/>
    </location>
</feature>
<reference evidence="4 5" key="1">
    <citation type="journal article" date="2012" name="Science">
        <title>The Paleozoic origin of enzymatic lignin decomposition reconstructed from 31 fungal genomes.</title>
        <authorList>
            <person name="Floudas D."/>
            <person name="Binder M."/>
            <person name="Riley R."/>
            <person name="Barry K."/>
            <person name="Blanchette R.A."/>
            <person name="Henrissat B."/>
            <person name="Martinez A.T."/>
            <person name="Otillar R."/>
            <person name="Spatafora J.W."/>
            <person name="Yadav J.S."/>
            <person name="Aerts A."/>
            <person name="Benoit I."/>
            <person name="Boyd A."/>
            <person name="Carlson A."/>
            <person name="Copeland A."/>
            <person name="Coutinho P.M."/>
            <person name="de Vries R.P."/>
            <person name="Ferreira P."/>
            <person name="Findley K."/>
            <person name="Foster B."/>
            <person name="Gaskell J."/>
            <person name="Glotzer D."/>
            <person name="Gorecki P."/>
            <person name="Heitman J."/>
            <person name="Hesse C."/>
            <person name="Hori C."/>
            <person name="Igarashi K."/>
            <person name="Jurgens J.A."/>
            <person name="Kallen N."/>
            <person name="Kersten P."/>
            <person name="Kohler A."/>
            <person name="Kuees U."/>
            <person name="Kumar T.K.A."/>
            <person name="Kuo A."/>
            <person name="LaButti K."/>
            <person name="Larrondo L.F."/>
            <person name="Lindquist E."/>
            <person name="Ling A."/>
            <person name="Lombard V."/>
            <person name="Lucas S."/>
            <person name="Lundell T."/>
            <person name="Martin R."/>
            <person name="McLaughlin D.J."/>
            <person name="Morgenstern I."/>
            <person name="Morin E."/>
            <person name="Murat C."/>
            <person name="Nagy L.G."/>
            <person name="Nolan M."/>
            <person name="Ohm R.A."/>
            <person name="Patyshakuliyeva A."/>
            <person name="Rokas A."/>
            <person name="Ruiz-Duenas F.J."/>
            <person name="Sabat G."/>
            <person name="Salamov A."/>
            <person name="Samejima M."/>
            <person name="Schmutz J."/>
            <person name="Slot J.C."/>
            <person name="St John F."/>
            <person name="Stenlid J."/>
            <person name="Sun H."/>
            <person name="Sun S."/>
            <person name="Syed K."/>
            <person name="Tsang A."/>
            <person name="Wiebenga A."/>
            <person name="Young D."/>
            <person name="Pisabarro A."/>
            <person name="Eastwood D.C."/>
            <person name="Martin F."/>
            <person name="Cullen D."/>
            <person name="Grigoriev I.V."/>
            <person name="Hibbett D.S."/>
        </authorList>
    </citation>
    <scope>NUCLEOTIDE SEQUENCE [LARGE SCALE GENOMIC DNA]</scope>
    <source>
        <strain evidence="4 5">ATCC 11539</strain>
    </source>
</reference>
<dbReference type="EMBL" id="KB469301">
    <property type="protein sequence ID" value="EPQ55814.1"/>
    <property type="molecule type" value="Genomic_DNA"/>
</dbReference>
<sequence length="331" mass="35418">MASIPPSRLSSAASDTVTGTPPVPPVAEPTGAFLPSTFTTAVAETSIRTSPVASPVSQGTRGSAASMSTNSVAASAPSLVTACQGQRCTRRPNVDALVGGIVGGLVGLMTILLLLWVGRTYSRSKKRGQTEMHDGVPVSVQNGGLNFGHESNSTHLSSYLSPEPLPLSSQSAPTPRETSDFSNDAHSLRQDYGLDPESPERAPYTESVRPLAADETTEHYLGRQLQQRKQELSRMVQEHQRSLADLRAVSDSEASLESAHLPNATVTTSSSHTTAALRGILEQMEVMQDELRRLRTELSLLQDGPPPEYVSQGMTKAAKCLKLEMSWWVIG</sequence>
<evidence type="ECO:0000313" key="4">
    <source>
        <dbReference type="EMBL" id="EPQ55814.1"/>
    </source>
</evidence>
<dbReference type="GeneID" id="19309482"/>
<dbReference type="KEGG" id="gtr:GLOTRDRAFT_93363"/>
<proteinExistence type="predicted"/>
<keyword evidence="3" id="KW-1133">Transmembrane helix</keyword>
<keyword evidence="3" id="KW-0472">Membrane</keyword>
<evidence type="ECO:0000256" key="1">
    <source>
        <dbReference type="SAM" id="Coils"/>
    </source>
</evidence>
<gene>
    <name evidence="4" type="ORF">GLOTRDRAFT_93363</name>
</gene>
<dbReference type="HOGENOM" id="CLU_839519_0_0_1"/>
<dbReference type="RefSeq" id="XP_007865846.1">
    <property type="nucleotide sequence ID" value="XM_007867655.1"/>
</dbReference>
<feature type="region of interest" description="Disordered" evidence="2">
    <location>
        <begin position="126"/>
        <end position="216"/>
    </location>
</feature>
<organism evidence="4 5">
    <name type="scientific">Gloeophyllum trabeum (strain ATCC 11539 / FP-39264 / Madison 617)</name>
    <name type="common">Brown rot fungus</name>
    <dbReference type="NCBI Taxonomy" id="670483"/>
    <lineage>
        <taxon>Eukaryota</taxon>
        <taxon>Fungi</taxon>
        <taxon>Dikarya</taxon>
        <taxon>Basidiomycota</taxon>
        <taxon>Agaricomycotina</taxon>
        <taxon>Agaricomycetes</taxon>
        <taxon>Gloeophyllales</taxon>
        <taxon>Gloeophyllaceae</taxon>
        <taxon>Gloeophyllum</taxon>
    </lineage>
</organism>
<dbReference type="AlphaFoldDB" id="S7RS19"/>